<sequence>MGHIQDRWYRQVPDPDHPGKKKREKTSLYGTGNRYKVRYIDPDGEEKSRTFPDKCKSQAEAFLVSVESDKLEGRYVNPNAGKITFKDHAESWLKGQSSDAATRQTLTSRLRSQLYPFFGKKPISSITPAVVRDWLGHMQEKNLEKRYQALLFDSLSSIMNAAVEDKRIRSNPCKARSVKKPRPENRKVIGEILAFSPDDVDRSAMTVNLVRQIRVVSRTLVFAPPKGGKTRTIPLPQGVLDEIDAHVDTFGITQVTLPWLQPAGRPTTASLMVIREDGRPWYGDLYTKVVWKSAFKRAGVEYRDRVDGMHAMRHMYASVLLAQGVSVKELAEYLGHADASITLETYTHLMPSSYDRARKAVNAVFHPRTDDRSETA</sequence>
<keyword evidence="2 4" id="KW-0238">DNA-binding</keyword>
<dbReference type="InterPro" id="IPR044068">
    <property type="entry name" value="CB"/>
</dbReference>
<dbReference type="SUPFAM" id="SSF56349">
    <property type="entry name" value="DNA breaking-rejoining enzymes"/>
    <property type="match status" value="1"/>
</dbReference>
<dbReference type="Proteomes" id="UP001597045">
    <property type="component" value="Unassembled WGS sequence"/>
</dbReference>
<reference evidence="9" key="1">
    <citation type="journal article" date="2019" name="Int. J. Syst. Evol. Microbiol.">
        <title>The Global Catalogue of Microorganisms (GCM) 10K type strain sequencing project: providing services to taxonomists for standard genome sequencing and annotation.</title>
        <authorList>
            <consortium name="The Broad Institute Genomics Platform"/>
            <consortium name="The Broad Institute Genome Sequencing Center for Infectious Disease"/>
            <person name="Wu L."/>
            <person name="Ma J."/>
        </authorList>
    </citation>
    <scope>NUCLEOTIDE SEQUENCE [LARGE SCALE GENOMIC DNA]</scope>
    <source>
        <strain evidence="9">JCM 31486</strain>
    </source>
</reference>
<feature type="region of interest" description="Disordered" evidence="5">
    <location>
        <begin position="1"/>
        <end position="28"/>
    </location>
</feature>
<dbReference type="Gene3D" id="1.10.443.10">
    <property type="entry name" value="Intergrase catalytic core"/>
    <property type="match status" value="1"/>
</dbReference>
<feature type="compositionally biased region" description="Basic and acidic residues" evidence="5">
    <location>
        <begin position="1"/>
        <end position="18"/>
    </location>
</feature>
<evidence type="ECO:0000256" key="5">
    <source>
        <dbReference type="SAM" id="MobiDB-lite"/>
    </source>
</evidence>
<dbReference type="CDD" id="cd01189">
    <property type="entry name" value="INT_ICEBs1_C_like"/>
    <property type="match status" value="1"/>
</dbReference>
<evidence type="ECO:0000256" key="4">
    <source>
        <dbReference type="PROSITE-ProRule" id="PRU01248"/>
    </source>
</evidence>
<dbReference type="Pfam" id="PF00589">
    <property type="entry name" value="Phage_integrase"/>
    <property type="match status" value="1"/>
</dbReference>
<dbReference type="PROSITE" id="PS51900">
    <property type="entry name" value="CB"/>
    <property type="match status" value="1"/>
</dbReference>
<keyword evidence="9" id="KW-1185">Reference proteome</keyword>
<evidence type="ECO:0000256" key="2">
    <source>
        <dbReference type="ARBA" id="ARBA00023125"/>
    </source>
</evidence>
<evidence type="ECO:0000313" key="9">
    <source>
        <dbReference type="Proteomes" id="UP001597045"/>
    </source>
</evidence>
<feature type="domain" description="Core-binding (CB)" evidence="7">
    <location>
        <begin position="83"/>
        <end position="163"/>
    </location>
</feature>
<evidence type="ECO:0000259" key="6">
    <source>
        <dbReference type="PROSITE" id="PS51898"/>
    </source>
</evidence>
<comment type="caution">
    <text evidence="8">The sequence shown here is derived from an EMBL/GenBank/DDBJ whole genome shotgun (WGS) entry which is preliminary data.</text>
</comment>
<evidence type="ECO:0000256" key="1">
    <source>
        <dbReference type="ARBA" id="ARBA00008857"/>
    </source>
</evidence>
<comment type="similarity">
    <text evidence="1">Belongs to the 'phage' integrase family.</text>
</comment>
<evidence type="ECO:0000313" key="8">
    <source>
        <dbReference type="EMBL" id="MFD1046942.1"/>
    </source>
</evidence>
<dbReference type="PROSITE" id="PS51898">
    <property type="entry name" value="TYR_RECOMBINASE"/>
    <property type="match status" value="1"/>
</dbReference>
<dbReference type="PANTHER" id="PTHR30349:SF64">
    <property type="entry name" value="PROPHAGE INTEGRASE INTD-RELATED"/>
    <property type="match status" value="1"/>
</dbReference>
<proteinExistence type="inferred from homology"/>
<dbReference type="PANTHER" id="PTHR30349">
    <property type="entry name" value="PHAGE INTEGRASE-RELATED"/>
    <property type="match status" value="1"/>
</dbReference>
<dbReference type="InterPro" id="IPR013762">
    <property type="entry name" value="Integrase-like_cat_sf"/>
</dbReference>
<dbReference type="InterPro" id="IPR010998">
    <property type="entry name" value="Integrase_recombinase_N"/>
</dbReference>
<dbReference type="InterPro" id="IPR050090">
    <property type="entry name" value="Tyrosine_recombinase_XerCD"/>
</dbReference>
<gene>
    <name evidence="8" type="ORF">ACFQ1S_16020</name>
</gene>
<organism evidence="8 9">
    <name type="scientific">Kibdelosporangium lantanae</name>
    <dbReference type="NCBI Taxonomy" id="1497396"/>
    <lineage>
        <taxon>Bacteria</taxon>
        <taxon>Bacillati</taxon>
        <taxon>Actinomycetota</taxon>
        <taxon>Actinomycetes</taxon>
        <taxon>Pseudonocardiales</taxon>
        <taxon>Pseudonocardiaceae</taxon>
        <taxon>Kibdelosporangium</taxon>
    </lineage>
</organism>
<protein>
    <submittedName>
        <fullName evidence="8">Tyrosine-type recombinase/integrase</fullName>
    </submittedName>
</protein>
<dbReference type="EMBL" id="JBHTIS010000857">
    <property type="protein sequence ID" value="MFD1046942.1"/>
    <property type="molecule type" value="Genomic_DNA"/>
</dbReference>
<feature type="domain" description="Tyr recombinase" evidence="6">
    <location>
        <begin position="145"/>
        <end position="362"/>
    </location>
</feature>
<dbReference type="Gene3D" id="1.10.150.130">
    <property type="match status" value="1"/>
</dbReference>
<evidence type="ECO:0000259" key="7">
    <source>
        <dbReference type="PROSITE" id="PS51900"/>
    </source>
</evidence>
<evidence type="ECO:0000256" key="3">
    <source>
        <dbReference type="ARBA" id="ARBA00023172"/>
    </source>
</evidence>
<dbReference type="InterPro" id="IPR053876">
    <property type="entry name" value="Phage_int_M"/>
</dbReference>
<accession>A0ABW3MAH7</accession>
<keyword evidence="3" id="KW-0233">DNA recombination</keyword>
<name>A0ABW3MAH7_9PSEU</name>
<dbReference type="InterPro" id="IPR011010">
    <property type="entry name" value="DNA_brk_join_enz"/>
</dbReference>
<dbReference type="Pfam" id="PF22022">
    <property type="entry name" value="Phage_int_M"/>
    <property type="match status" value="1"/>
</dbReference>
<dbReference type="InterPro" id="IPR002104">
    <property type="entry name" value="Integrase_catalytic"/>
</dbReference>